<organism evidence="1 2">
    <name type="scientific">Luteococcus sanguinis</name>
    <dbReference type="NCBI Taxonomy" id="174038"/>
    <lineage>
        <taxon>Bacteria</taxon>
        <taxon>Bacillati</taxon>
        <taxon>Actinomycetota</taxon>
        <taxon>Actinomycetes</taxon>
        <taxon>Propionibacteriales</taxon>
        <taxon>Propionibacteriaceae</taxon>
        <taxon>Luteococcus</taxon>
    </lineage>
</organism>
<proteinExistence type="predicted"/>
<keyword evidence="2" id="KW-1185">Reference proteome</keyword>
<comment type="caution">
    <text evidence="1">The sequence shown here is derived from an EMBL/GenBank/DDBJ whole genome shotgun (WGS) entry which is preliminary data.</text>
</comment>
<dbReference type="EMBL" id="JBHSUA010000007">
    <property type="protein sequence ID" value="MFC6395697.1"/>
    <property type="molecule type" value="Genomic_DNA"/>
</dbReference>
<dbReference type="RefSeq" id="WP_343884393.1">
    <property type="nucleotide sequence ID" value="NZ_BAAAKI010000002.1"/>
</dbReference>
<reference evidence="2" key="1">
    <citation type="journal article" date="2019" name="Int. J. Syst. Evol. Microbiol.">
        <title>The Global Catalogue of Microorganisms (GCM) 10K type strain sequencing project: providing services to taxonomists for standard genome sequencing and annotation.</title>
        <authorList>
            <consortium name="The Broad Institute Genomics Platform"/>
            <consortium name="The Broad Institute Genome Sequencing Center for Infectious Disease"/>
            <person name="Wu L."/>
            <person name="Ma J."/>
        </authorList>
    </citation>
    <scope>NUCLEOTIDE SEQUENCE [LARGE SCALE GENOMIC DNA]</scope>
    <source>
        <strain evidence="2">CGMCC 1.15277</strain>
    </source>
</reference>
<evidence type="ECO:0000313" key="1">
    <source>
        <dbReference type="EMBL" id="MFC6395697.1"/>
    </source>
</evidence>
<protein>
    <submittedName>
        <fullName evidence="1">Uncharacterized protein</fullName>
    </submittedName>
</protein>
<sequence>MNIALVTVVVLFGVHSTTEELQRSLDQIRHQDTGSVQVLVACIGGPETALLAGGLVDGEHIIAGSSFPVVFRRAFDRTRGKYLTLMVAGDYYLGDQVLRGQVALAEHYKMVSDVDVVVFPDQLVGAGTGSPVGRQRDILPLREGSGAFKLASMEVVVPFGALMASSCAASMNVWAGGATSEWSAVQGADAGDLHLEIWAMLSFVAGRVPLVFGAGALVTCLPFCRFDGDPIEQAKAALVRYWGPDRLDELLRAEEFGSSLLRFRDYCISRRGEFGSGIEPRGALG</sequence>
<gene>
    <name evidence="1" type="ORF">ACFP57_01630</name>
</gene>
<dbReference type="Proteomes" id="UP001596266">
    <property type="component" value="Unassembled WGS sequence"/>
</dbReference>
<name>A0ABW1X0Q9_9ACTN</name>
<accession>A0ABW1X0Q9</accession>
<evidence type="ECO:0000313" key="2">
    <source>
        <dbReference type="Proteomes" id="UP001596266"/>
    </source>
</evidence>